<evidence type="ECO:0000256" key="3">
    <source>
        <dbReference type="ARBA" id="ARBA00021841"/>
    </source>
</evidence>
<evidence type="ECO:0000256" key="8">
    <source>
        <dbReference type="ARBA" id="ARBA00022777"/>
    </source>
</evidence>
<keyword evidence="6" id="KW-0808">Transferase</keyword>
<dbReference type="Ensembl" id="ENSPMGT00000030414.1">
    <property type="protein sequence ID" value="ENSPMGP00000028565.1"/>
    <property type="gene ID" value="ENSPMGG00000022996.1"/>
</dbReference>
<dbReference type="EC" id="2.7.11.10" evidence="2"/>
<protein>
    <recommendedName>
        <fullName evidence="3">Inhibitor of nuclear factor kappa-B kinase subunit alpha</fullName>
        <ecNumber evidence="2">2.7.11.10</ecNumber>
    </recommendedName>
    <alternativeName>
        <fullName evidence="10">Nuclear factor NF-kappa-B inhibitor kinase alpha</fullName>
    </alternativeName>
</protein>
<dbReference type="GO" id="GO:0008385">
    <property type="term" value="C:IkappaB kinase complex"/>
    <property type="evidence" value="ECO:0007669"/>
    <property type="project" value="TreeGrafter"/>
</dbReference>
<keyword evidence="4" id="KW-0963">Cytoplasm</keyword>
<proteinExistence type="predicted"/>
<keyword evidence="5" id="KW-0723">Serine/threonine-protein kinase</keyword>
<dbReference type="InterPro" id="IPR000719">
    <property type="entry name" value="Prot_kinase_dom"/>
</dbReference>
<evidence type="ECO:0000256" key="7">
    <source>
        <dbReference type="ARBA" id="ARBA00022741"/>
    </source>
</evidence>
<reference evidence="13" key="1">
    <citation type="submission" date="2025-08" db="UniProtKB">
        <authorList>
            <consortium name="Ensembl"/>
        </authorList>
    </citation>
    <scope>IDENTIFICATION</scope>
</reference>
<evidence type="ECO:0000256" key="11">
    <source>
        <dbReference type="ARBA" id="ARBA00048789"/>
    </source>
</evidence>
<dbReference type="GO" id="GO:0033209">
    <property type="term" value="P:tumor necrosis factor-mediated signaling pathway"/>
    <property type="evidence" value="ECO:0007669"/>
    <property type="project" value="TreeGrafter"/>
</dbReference>
<comment type="catalytic activity">
    <reaction evidence="11">
        <text>L-seryl-[I-kappa-B protein] + ATP = O-phospho-L-seryl-[I-kappa-B protein] + ADP + H(+)</text>
        <dbReference type="Rhea" id="RHEA:19073"/>
        <dbReference type="Rhea" id="RHEA-COMP:13698"/>
        <dbReference type="Rhea" id="RHEA-COMP:13699"/>
        <dbReference type="ChEBI" id="CHEBI:15378"/>
        <dbReference type="ChEBI" id="CHEBI:29999"/>
        <dbReference type="ChEBI" id="CHEBI:30616"/>
        <dbReference type="ChEBI" id="CHEBI:83421"/>
        <dbReference type="ChEBI" id="CHEBI:456216"/>
        <dbReference type="EC" id="2.7.11.10"/>
    </reaction>
</comment>
<dbReference type="GO" id="GO:0045944">
    <property type="term" value="P:positive regulation of transcription by RNA polymerase II"/>
    <property type="evidence" value="ECO:0007669"/>
    <property type="project" value="TreeGrafter"/>
</dbReference>
<evidence type="ECO:0000259" key="12">
    <source>
        <dbReference type="PROSITE" id="PS50011"/>
    </source>
</evidence>
<comment type="subcellular location">
    <subcellularLocation>
        <location evidence="1">Cytoplasm</location>
    </subcellularLocation>
</comment>
<keyword evidence="9" id="KW-0067">ATP-binding</keyword>
<dbReference type="STRING" id="409849.ENSPMGP00000028565"/>
<evidence type="ECO:0000313" key="14">
    <source>
        <dbReference type="Proteomes" id="UP000261520"/>
    </source>
</evidence>
<dbReference type="Proteomes" id="UP000261520">
    <property type="component" value="Unplaced"/>
</dbReference>
<dbReference type="SMART" id="SM00220">
    <property type="entry name" value="S_TKc"/>
    <property type="match status" value="1"/>
</dbReference>
<evidence type="ECO:0000256" key="9">
    <source>
        <dbReference type="ARBA" id="ARBA00022840"/>
    </source>
</evidence>
<dbReference type="PROSITE" id="PS50011">
    <property type="entry name" value="PROTEIN_KINASE_DOM"/>
    <property type="match status" value="1"/>
</dbReference>
<evidence type="ECO:0000256" key="1">
    <source>
        <dbReference type="ARBA" id="ARBA00004496"/>
    </source>
</evidence>
<dbReference type="Pfam" id="PF00069">
    <property type="entry name" value="Pkinase"/>
    <property type="match status" value="1"/>
</dbReference>
<evidence type="ECO:0000256" key="4">
    <source>
        <dbReference type="ARBA" id="ARBA00022490"/>
    </source>
</evidence>
<dbReference type="GO" id="GO:0008384">
    <property type="term" value="F:IkappaB kinase activity"/>
    <property type="evidence" value="ECO:0007669"/>
    <property type="project" value="UniProtKB-EC"/>
</dbReference>
<dbReference type="InterPro" id="IPR011009">
    <property type="entry name" value="Kinase-like_dom_sf"/>
</dbReference>
<keyword evidence="7" id="KW-0547">Nucleotide-binding</keyword>
<dbReference type="InterPro" id="IPR051180">
    <property type="entry name" value="IKK"/>
</dbReference>
<dbReference type="AlphaFoldDB" id="A0A3B4BJG8"/>
<reference evidence="13" key="2">
    <citation type="submission" date="2025-09" db="UniProtKB">
        <authorList>
            <consortium name="Ensembl"/>
        </authorList>
    </citation>
    <scope>IDENTIFICATION</scope>
</reference>
<evidence type="ECO:0000256" key="10">
    <source>
        <dbReference type="ARBA" id="ARBA00032095"/>
    </source>
</evidence>
<dbReference type="PANTHER" id="PTHR22969">
    <property type="entry name" value="IKB KINASE"/>
    <property type="match status" value="1"/>
</dbReference>
<keyword evidence="14" id="KW-1185">Reference proteome</keyword>
<dbReference type="PANTHER" id="PTHR22969:SF13">
    <property type="entry name" value="INHIBITOR OF NUCLEAR FACTOR KAPPA-B KINASE SUBUNIT ALPHA"/>
    <property type="match status" value="1"/>
</dbReference>
<dbReference type="GO" id="GO:0005524">
    <property type="term" value="F:ATP binding"/>
    <property type="evidence" value="ECO:0007669"/>
    <property type="project" value="UniProtKB-KW"/>
</dbReference>
<keyword evidence="8" id="KW-0418">Kinase</keyword>
<name>A0A3B4BJG8_9GOBI</name>
<accession>A0A3B4BJG8</accession>
<evidence type="ECO:0000256" key="2">
    <source>
        <dbReference type="ARBA" id="ARBA00012442"/>
    </source>
</evidence>
<evidence type="ECO:0000256" key="5">
    <source>
        <dbReference type="ARBA" id="ARBA00022527"/>
    </source>
</evidence>
<organism evidence="13 14">
    <name type="scientific">Periophthalmus magnuspinnatus</name>
    <dbReference type="NCBI Taxonomy" id="409849"/>
    <lineage>
        <taxon>Eukaryota</taxon>
        <taxon>Metazoa</taxon>
        <taxon>Chordata</taxon>
        <taxon>Craniata</taxon>
        <taxon>Vertebrata</taxon>
        <taxon>Euteleostomi</taxon>
        <taxon>Actinopterygii</taxon>
        <taxon>Neopterygii</taxon>
        <taxon>Teleostei</taxon>
        <taxon>Neoteleostei</taxon>
        <taxon>Acanthomorphata</taxon>
        <taxon>Gobiaria</taxon>
        <taxon>Gobiiformes</taxon>
        <taxon>Gobioidei</taxon>
        <taxon>Gobiidae</taxon>
        <taxon>Oxudercinae</taxon>
        <taxon>Periophthalmus</taxon>
    </lineage>
</organism>
<feature type="domain" description="Protein kinase" evidence="12">
    <location>
        <begin position="13"/>
        <end position="203"/>
    </location>
</feature>
<evidence type="ECO:0000256" key="6">
    <source>
        <dbReference type="ARBA" id="ARBA00022679"/>
    </source>
</evidence>
<dbReference type="PROSITE" id="PS00108">
    <property type="entry name" value="PROTEIN_KINASE_ST"/>
    <property type="match status" value="1"/>
</dbReference>
<evidence type="ECO:0000313" key="13">
    <source>
        <dbReference type="Ensembl" id="ENSPMGP00000028565.1"/>
    </source>
</evidence>
<dbReference type="Gene3D" id="1.10.510.10">
    <property type="entry name" value="Transferase(Phosphotransferase) domain 1"/>
    <property type="match status" value="1"/>
</dbReference>
<dbReference type="InterPro" id="IPR008271">
    <property type="entry name" value="Ser/Thr_kinase_AS"/>
</dbReference>
<dbReference type="SUPFAM" id="SSF56112">
    <property type="entry name" value="Protein kinase-like (PK-like)"/>
    <property type="match status" value="1"/>
</dbReference>
<sequence length="203" mass="23211">MDRAAPRQSPQTWEMKERLGMGGFGHVYLYHGEKIAVKICRLDLNAKNKGRWSREIQIMKRLSHVNVVEAREVPEELLSISINDLPLLAMEYCSRGDLRKVLNKPENCCGLKESEILSLLKDIGAGIQYLHENKIIHRDLKPENIVLQDINGKFIHKIIDLGYAKDLDQGSLCTSFVGTLQYLVSYFSSFSICRVQRSTFETL</sequence>